<keyword evidence="3" id="KW-1185">Reference proteome</keyword>
<reference evidence="2 3" key="1">
    <citation type="submission" date="2020-08" db="EMBL/GenBank/DDBJ databases">
        <title>Genomic Encyclopedia of Type Strains, Phase IV (KMG-IV): sequencing the most valuable type-strain genomes for metagenomic binning, comparative biology and taxonomic classification.</title>
        <authorList>
            <person name="Goeker M."/>
        </authorList>
    </citation>
    <scope>NUCLEOTIDE SEQUENCE [LARGE SCALE GENOMIC DNA]</scope>
    <source>
        <strain evidence="2 3">DSM 7465</strain>
    </source>
</reference>
<feature type="domain" description="Polysaccharide pyruvyl transferase" evidence="1">
    <location>
        <begin position="62"/>
        <end position="324"/>
    </location>
</feature>
<dbReference type="RefSeq" id="WP_184475547.1">
    <property type="nucleotide sequence ID" value="NZ_JACHOV010000007.1"/>
</dbReference>
<proteinExistence type="predicted"/>
<dbReference type="PANTHER" id="PTHR36836">
    <property type="entry name" value="COLANIC ACID BIOSYNTHESIS PROTEIN WCAK"/>
    <property type="match status" value="1"/>
</dbReference>
<name>A0A840HUP3_9SPHN</name>
<dbReference type="GO" id="GO:0016740">
    <property type="term" value="F:transferase activity"/>
    <property type="evidence" value="ECO:0007669"/>
    <property type="project" value="UniProtKB-KW"/>
</dbReference>
<accession>A0A840HUP3</accession>
<dbReference type="AlphaFoldDB" id="A0A840HUP3"/>
<comment type="caution">
    <text evidence="2">The sequence shown here is derived from an EMBL/GenBank/DDBJ whole genome shotgun (WGS) entry which is preliminary data.</text>
</comment>
<dbReference type="Proteomes" id="UP000575068">
    <property type="component" value="Unassembled WGS sequence"/>
</dbReference>
<organism evidence="2 3">
    <name type="scientific">Rhizorhapis suberifaciens</name>
    <name type="common">corky root of lettuce</name>
    <dbReference type="NCBI Taxonomy" id="13656"/>
    <lineage>
        <taxon>Bacteria</taxon>
        <taxon>Pseudomonadati</taxon>
        <taxon>Pseudomonadota</taxon>
        <taxon>Alphaproteobacteria</taxon>
        <taxon>Sphingomonadales</taxon>
        <taxon>Sphingomonadaceae</taxon>
        <taxon>Rhizorhapis</taxon>
    </lineage>
</organism>
<evidence type="ECO:0000313" key="2">
    <source>
        <dbReference type="EMBL" id="MBB4641755.1"/>
    </source>
</evidence>
<sequence length="399" mass="43481">MRGKVTGKTLKIGLLWHSGKSGNLGVGALTIANMAIARKVAEELGLTPAFTIIGVADKGRAYINPDEAQLYEVNSRRLVDPRETLAVIGAQDCILDIGAGDSFADIYGFKRFLFMWLSKAMSLVRGVPLILSPQTIGPFTREPYRAMARWVMKRADCVMARDHTSFDVLTKLAPSARAVQSVDVAFALPFTDRSSERGGEKLRVGVNVSGLLLQEAESGRNRFELEANYAELMRRFVGAMATRKDVEVHLISHATSLQDRGDDDGQAADRFAAEFPGAIRVPDFFGPCEAKSYISSLDYLVAGRMHACIAAFSSGTPVVPVAYSRKFSGLFGTLNYDFLLPVKGMGTDEALAFLVDGLDRRPEMQAAIGQAMGKIEALLNAYRDELRVQFAVAGELARI</sequence>
<protein>
    <submittedName>
        <fullName evidence="2">Polysaccharide pyruvyl transferase WcaK-like protein</fullName>
    </submittedName>
</protein>
<dbReference type="Pfam" id="PF04230">
    <property type="entry name" value="PS_pyruv_trans"/>
    <property type="match status" value="1"/>
</dbReference>
<keyword evidence="2" id="KW-0808">Transferase</keyword>
<evidence type="ECO:0000259" key="1">
    <source>
        <dbReference type="Pfam" id="PF04230"/>
    </source>
</evidence>
<dbReference type="EMBL" id="JACHOV010000007">
    <property type="protein sequence ID" value="MBB4641755.1"/>
    <property type="molecule type" value="Genomic_DNA"/>
</dbReference>
<gene>
    <name evidence="2" type="ORF">HNQ99_002068</name>
</gene>
<dbReference type="InterPro" id="IPR007345">
    <property type="entry name" value="Polysacch_pyruvyl_Trfase"/>
</dbReference>
<dbReference type="PANTHER" id="PTHR36836:SF1">
    <property type="entry name" value="COLANIC ACID BIOSYNTHESIS PROTEIN WCAK"/>
    <property type="match status" value="1"/>
</dbReference>
<evidence type="ECO:0000313" key="3">
    <source>
        <dbReference type="Proteomes" id="UP000575068"/>
    </source>
</evidence>